<sequence>MAESTTPAAPALTSKELRASLQGCMIQNQVNFCVGGVLAGVPISIYSKKMYPFAVLGVLGSFIDYSFPYDSKCVEIQRALDDALAREQASSSPATPSTPSSSP</sequence>
<dbReference type="VEuPathDB" id="FungiDB:H310_10865"/>
<dbReference type="GeneID" id="20087915"/>
<dbReference type="AlphaFoldDB" id="A0A024TNV5"/>
<dbReference type="OrthoDB" id="59758at2759"/>
<protein>
    <submittedName>
        <fullName evidence="1">Uncharacterized protein</fullName>
    </submittedName>
</protein>
<proteinExistence type="predicted"/>
<dbReference type="RefSeq" id="XP_008875571.1">
    <property type="nucleotide sequence ID" value="XM_008877349.1"/>
</dbReference>
<accession>A0A024TNV5</accession>
<dbReference type="eggNOG" id="ENOG502S1ZT">
    <property type="taxonomic scope" value="Eukaryota"/>
</dbReference>
<evidence type="ECO:0000313" key="1">
    <source>
        <dbReference type="EMBL" id="ETV95820.1"/>
    </source>
</evidence>
<name>A0A024TNV5_9STRA</name>
<dbReference type="EMBL" id="KI913979">
    <property type="protein sequence ID" value="ETV95820.1"/>
    <property type="molecule type" value="Genomic_DNA"/>
</dbReference>
<reference evidence="1" key="1">
    <citation type="submission" date="2013-12" db="EMBL/GenBank/DDBJ databases">
        <title>The Genome Sequence of Aphanomyces invadans NJM9701.</title>
        <authorList>
            <consortium name="The Broad Institute Genomics Platform"/>
            <person name="Russ C."/>
            <person name="Tyler B."/>
            <person name="van West P."/>
            <person name="Dieguez-Uribeondo J."/>
            <person name="Young S.K."/>
            <person name="Zeng Q."/>
            <person name="Gargeya S."/>
            <person name="Fitzgerald M."/>
            <person name="Abouelleil A."/>
            <person name="Alvarado L."/>
            <person name="Chapman S.B."/>
            <person name="Gainer-Dewar J."/>
            <person name="Goldberg J."/>
            <person name="Griggs A."/>
            <person name="Gujja S."/>
            <person name="Hansen M."/>
            <person name="Howarth C."/>
            <person name="Imamovic A."/>
            <person name="Ireland A."/>
            <person name="Larimer J."/>
            <person name="McCowan C."/>
            <person name="Murphy C."/>
            <person name="Pearson M."/>
            <person name="Poon T.W."/>
            <person name="Priest M."/>
            <person name="Roberts A."/>
            <person name="Saif S."/>
            <person name="Shea T."/>
            <person name="Sykes S."/>
            <person name="Wortman J."/>
            <person name="Nusbaum C."/>
            <person name="Birren B."/>
        </authorList>
    </citation>
    <scope>NUCLEOTIDE SEQUENCE [LARGE SCALE GENOMIC DNA]</scope>
    <source>
        <strain evidence="1">NJM9701</strain>
    </source>
</reference>
<organism evidence="1">
    <name type="scientific">Aphanomyces invadans</name>
    <dbReference type="NCBI Taxonomy" id="157072"/>
    <lineage>
        <taxon>Eukaryota</taxon>
        <taxon>Sar</taxon>
        <taxon>Stramenopiles</taxon>
        <taxon>Oomycota</taxon>
        <taxon>Saprolegniomycetes</taxon>
        <taxon>Saprolegniales</taxon>
        <taxon>Verrucalvaceae</taxon>
        <taxon>Aphanomyces</taxon>
    </lineage>
</organism>
<gene>
    <name evidence="1" type="ORF">H310_10865</name>
</gene>